<dbReference type="GO" id="GO:0005886">
    <property type="term" value="C:plasma membrane"/>
    <property type="evidence" value="ECO:0007669"/>
    <property type="project" value="TreeGrafter"/>
</dbReference>
<evidence type="ECO:0000256" key="4">
    <source>
        <dbReference type="ARBA" id="ARBA00022827"/>
    </source>
</evidence>
<dbReference type="Gene3D" id="1.10.540.10">
    <property type="entry name" value="Acyl-CoA dehydrogenase/oxidase, N-terminal domain"/>
    <property type="match status" value="1"/>
</dbReference>
<dbReference type="Pfam" id="PF02771">
    <property type="entry name" value="Acyl-CoA_dh_N"/>
    <property type="match status" value="1"/>
</dbReference>
<comment type="caution">
    <text evidence="10">The sequence shown here is derived from an EMBL/GenBank/DDBJ whole genome shotgun (WGS) entry which is preliminary data.</text>
</comment>
<dbReference type="Proteomes" id="UP000244810">
    <property type="component" value="Unassembled WGS sequence"/>
</dbReference>
<accession>A0A2T7US74</accession>
<evidence type="ECO:0000313" key="10">
    <source>
        <dbReference type="EMBL" id="PVE47479.1"/>
    </source>
</evidence>
<dbReference type="Pfam" id="PF00441">
    <property type="entry name" value="Acyl-CoA_dh_1"/>
    <property type="match status" value="1"/>
</dbReference>
<proteinExistence type="inferred from homology"/>
<dbReference type="OrthoDB" id="9775090at2"/>
<dbReference type="InterPro" id="IPR009100">
    <property type="entry name" value="AcylCoA_DH/oxidase_NM_dom_sf"/>
</dbReference>
<feature type="domain" description="Acyl-CoA oxidase/dehydrogenase middle" evidence="8">
    <location>
        <begin position="131"/>
        <end position="226"/>
    </location>
</feature>
<keyword evidence="11" id="KW-1185">Reference proteome</keyword>
<dbReference type="GO" id="GO:0050660">
    <property type="term" value="F:flavin adenine dinucleotide binding"/>
    <property type="evidence" value="ECO:0007669"/>
    <property type="project" value="InterPro"/>
</dbReference>
<feature type="domain" description="Acyl-CoA dehydrogenase/oxidase C-terminal" evidence="7">
    <location>
        <begin position="238"/>
        <end position="389"/>
    </location>
</feature>
<reference evidence="10 11" key="1">
    <citation type="journal article" date="2011" name="Syst. Appl. Microbiol.">
        <title>Defluviimonas denitrificans gen. nov., sp. nov., and Pararhodobacter aggregans gen. nov., sp. nov., non-phototrophic Rhodobacteraceae from the biofilter of a marine aquaculture.</title>
        <authorList>
            <person name="Foesel B.U."/>
            <person name="Drake H.L."/>
            <person name="Schramm A."/>
        </authorList>
    </citation>
    <scope>NUCLEOTIDE SEQUENCE [LARGE SCALE GENOMIC DNA]</scope>
    <source>
        <strain evidence="10 11">D1-19</strain>
    </source>
</reference>
<evidence type="ECO:0000259" key="9">
    <source>
        <dbReference type="Pfam" id="PF02771"/>
    </source>
</evidence>
<dbReference type="PANTHER" id="PTHR43292">
    <property type="entry name" value="ACYL-COA DEHYDROGENASE"/>
    <property type="match status" value="1"/>
</dbReference>
<dbReference type="PANTHER" id="PTHR43292:SF3">
    <property type="entry name" value="ACYL-COA DEHYDROGENASE FADE29"/>
    <property type="match status" value="1"/>
</dbReference>
<dbReference type="InterPro" id="IPR037069">
    <property type="entry name" value="AcylCoA_DH/ox_N_sf"/>
</dbReference>
<dbReference type="Pfam" id="PF02770">
    <property type="entry name" value="Acyl-CoA_dh_M"/>
    <property type="match status" value="1"/>
</dbReference>
<comment type="similarity">
    <text evidence="2 6">Belongs to the acyl-CoA dehydrogenase family.</text>
</comment>
<dbReference type="FunFam" id="2.40.110.10:FF:000011">
    <property type="entry name" value="Acyl-CoA dehydrogenase FadE34"/>
    <property type="match status" value="1"/>
</dbReference>
<evidence type="ECO:0000256" key="6">
    <source>
        <dbReference type="RuleBase" id="RU362125"/>
    </source>
</evidence>
<dbReference type="SUPFAM" id="SSF56645">
    <property type="entry name" value="Acyl-CoA dehydrogenase NM domain-like"/>
    <property type="match status" value="1"/>
</dbReference>
<dbReference type="InterPro" id="IPR046373">
    <property type="entry name" value="Acyl-CoA_Oxase/DH_mid-dom_sf"/>
</dbReference>
<dbReference type="Gene3D" id="1.20.140.10">
    <property type="entry name" value="Butyryl-CoA Dehydrogenase, subunit A, domain 3"/>
    <property type="match status" value="1"/>
</dbReference>
<dbReference type="AlphaFoldDB" id="A0A2T7US74"/>
<dbReference type="EMBL" id="QDDR01000005">
    <property type="protein sequence ID" value="PVE47479.1"/>
    <property type="molecule type" value="Genomic_DNA"/>
</dbReference>
<evidence type="ECO:0000259" key="7">
    <source>
        <dbReference type="Pfam" id="PF00441"/>
    </source>
</evidence>
<keyword evidence="4 6" id="KW-0274">FAD</keyword>
<dbReference type="Gene3D" id="2.40.110.10">
    <property type="entry name" value="Butyryl-CoA Dehydrogenase, subunit A, domain 2"/>
    <property type="match status" value="1"/>
</dbReference>
<comment type="cofactor">
    <cofactor evidence="1 6">
        <name>FAD</name>
        <dbReference type="ChEBI" id="CHEBI:57692"/>
    </cofactor>
</comment>
<keyword evidence="5 6" id="KW-0560">Oxidoreductase</keyword>
<dbReference type="InterPro" id="IPR013786">
    <property type="entry name" value="AcylCoA_DH/ox_N"/>
</dbReference>
<evidence type="ECO:0000313" key="11">
    <source>
        <dbReference type="Proteomes" id="UP000244810"/>
    </source>
</evidence>
<protein>
    <submittedName>
        <fullName evidence="10">Acyl-CoA dehydrogenase</fullName>
    </submittedName>
</protein>
<sequence>MLTKAVPEQQDWNALTDEDFRAIFRDWVDQNCPAHLRFMRKQRPVFDEVAEWYHALARKGWLSPVWPQEHGGMGLNAAKHIVYVEEWARLGCPRIPDHGIGLTGPLLIEFGTEAQKDFFLPRILSGEHVWCQGYSEPNAGSDLASLRTSAVRDGDEFVINGQKIWTTLAHCANWILLLARTDKEAAKPQNGITVLLVDLTSPGVVVRTIPNLREEADFCEVFFDNVRVPAKNVVGEVNAGWALAKAVLGHERIFLGAPSRPEYALTRLEMLAEDRGAFDDPAFRSRFAKLRLDLYDLGSAFERFAKVLREGGTLGADVSVLKLFCTELYQRITEETLAVAGEEARYYDDLPLGDGGHVDAMNLFLDARAPAIFGGSNEIQRNILAKAVLGLPSR</sequence>
<evidence type="ECO:0000259" key="8">
    <source>
        <dbReference type="Pfam" id="PF02770"/>
    </source>
</evidence>
<evidence type="ECO:0000256" key="3">
    <source>
        <dbReference type="ARBA" id="ARBA00022630"/>
    </source>
</evidence>
<dbReference type="InterPro" id="IPR009075">
    <property type="entry name" value="AcylCo_DH/oxidase_C"/>
</dbReference>
<dbReference type="RefSeq" id="WP_107753906.1">
    <property type="nucleotide sequence ID" value="NZ_QBKF01000011.1"/>
</dbReference>
<keyword evidence="3 6" id="KW-0285">Flavoprotein</keyword>
<evidence type="ECO:0000256" key="2">
    <source>
        <dbReference type="ARBA" id="ARBA00009347"/>
    </source>
</evidence>
<dbReference type="InterPro" id="IPR036250">
    <property type="entry name" value="AcylCo_DH-like_C"/>
</dbReference>
<dbReference type="SUPFAM" id="SSF47203">
    <property type="entry name" value="Acyl-CoA dehydrogenase C-terminal domain-like"/>
    <property type="match status" value="1"/>
</dbReference>
<gene>
    <name evidence="10" type="ORF">DDE23_11610</name>
</gene>
<evidence type="ECO:0000256" key="5">
    <source>
        <dbReference type="ARBA" id="ARBA00023002"/>
    </source>
</evidence>
<dbReference type="InterPro" id="IPR006091">
    <property type="entry name" value="Acyl-CoA_Oxase/DH_mid-dom"/>
</dbReference>
<evidence type="ECO:0000256" key="1">
    <source>
        <dbReference type="ARBA" id="ARBA00001974"/>
    </source>
</evidence>
<name>A0A2T7US74_9RHOB</name>
<dbReference type="InterPro" id="IPR052161">
    <property type="entry name" value="Mycobact_Acyl-CoA_DH"/>
</dbReference>
<dbReference type="GO" id="GO:0016627">
    <property type="term" value="F:oxidoreductase activity, acting on the CH-CH group of donors"/>
    <property type="evidence" value="ECO:0007669"/>
    <property type="project" value="InterPro"/>
</dbReference>
<feature type="domain" description="Acyl-CoA dehydrogenase/oxidase N-terminal" evidence="9">
    <location>
        <begin position="18"/>
        <end position="127"/>
    </location>
</feature>
<organism evidence="10 11">
    <name type="scientific">Pararhodobacter aggregans</name>
    <dbReference type="NCBI Taxonomy" id="404875"/>
    <lineage>
        <taxon>Bacteria</taxon>
        <taxon>Pseudomonadati</taxon>
        <taxon>Pseudomonadota</taxon>
        <taxon>Alphaproteobacteria</taxon>
        <taxon>Rhodobacterales</taxon>
        <taxon>Paracoccaceae</taxon>
        <taxon>Pararhodobacter</taxon>
    </lineage>
</organism>